<organism evidence="1 2">
    <name type="scientific">Novipirellula herctigrandis</name>
    <dbReference type="NCBI Taxonomy" id="2527986"/>
    <lineage>
        <taxon>Bacteria</taxon>
        <taxon>Pseudomonadati</taxon>
        <taxon>Planctomycetota</taxon>
        <taxon>Planctomycetia</taxon>
        <taxon>Pirellulales</taxon>
        <taxon>Pirellulaceae</taxon>
        <taxon>Novipirellula</taxon>
    </lineage>
</organism>
<protein>
    <submittedName>
        <fullName evidence="1">Uncharacterized protein</fullName>
    </submittedName>
</protein>
<reference evidence="1 2" key="1">
    <citation type="submission" date="2019-02" db="EMBL/GenBank/DDBJ databases">
        <title>Deep-cultivation of Planctomycetes and their phenomic and genomic characterization uncovers novel biology.</title>
        <authorList>
            <person name="Wiegand S."/>
            <person name="Jogler M."/>
            <person name="Boedeker C."/>
            <person name="Pinto D."/>
            <person name="Vollmers J."/>
            <person name="Rivas-Marin E."/>
            <person name="Kohn T."/>
            <person name="Peeters S.H."/>
            <person name="Heuer A."/>
            <person name="Rast P."/>
            <person name="Oberbeckmann S."/>
            <person name="Bunk B."/>
            <person name="Jeske O."/>
            <person name="Meyerdierks A."/>
            <person name="Storesund J.E."/>
            <person name="Kallscheuer N."/>
            <person name="Luecker S."/>
            <person name="Lage O.M."/>
            <person name="Pohl T."/>
            <person name="Merkel B.J."/>
            <person name="Hornburger P."/>
            <person name="Mueller R.-W."/>
            <person name="Bruemmer F."/>
            <person name="Labrenz M."/>
            <person name="Spormann A.M."/>
            <person name="Op Den Camp H."/>
            <person name="Overmann J."/>
            <person name="Amann R."/>
            <person name="Jetten M.S.M."/>
            <person name="Mascher T."/>
            <person name="Medema M.H."/>
            <person name="Devos D.P."/>
            <person name="Kaster A.-K."/>
            <person name="Ovreas L."/>
            <person name="Rohde M."/>
            <person name="Galperin M.Y."/>
            <person name="Jogler C."/>
        </authorList>
    </citation>
    <scope>NUCLEOTIDE SEQUENCE [LARGE SCALE GENOMIC DNA]</scope>
    <source>
        <strain evidence="1 2">CA13</strain>
    </source>
</reference>
<dbReference type="RefSeq" id="WP_146404804.1">
    <property type="nucleotide sequence ID" value="NZ_SJPJ01000003.1"/>
</dbReference>
<dbReference type="AlphaFoldDB" id="A0A5C5YLR4"/>
<gene>
    <name evidence="1" type="ORF">CA13_73680</name>
</gene>
<proteinExistence type="predicted"/>
<dbReference type="OrthoDB" id="279662at2"/>
<keyword evidence="2" id="KW-1185">Reference proteome</keyword>
<evidence type="ECO:0000313" key="1">
    <source>
        <dbReference type="EMBL" id="TWT75795.1"/>
    </source>
</evidence>
<name>A0A5C5YLR4_9BACT</name>
<comment type="caution">
    <text evidence="1">The sequence shown here is derived from an EMBL/GenBank/DDBJ whole genome shotgun (WGS) entry which is preliminary data.</text>
</comment>
<sequence>MHKRFTIKTALLVTVIAAVAFRYGPWLYRRTKYINHYQRLTEQAANWERRPHHAEGYTYQARNGVWLMVSTSEHEVADDYSTATYTGATPDPNRFFVVPPGKWVDTIDDVFVTWDKFD</sequence>
<dbReference type="EMBL" id="SJPJ01000003">
    <property type="protein sequence ID" value="TWT75795.1"/>
    <property type="molecule type" value="Genomic_DNA"/>
</dbReference>
<evidence type="ECO:0000313" key="2">
    <source>
        <dbReference type="Proteomes" id="UP000315010"/>
    </source>
</evidence>
<dbReference type="Proteomes" id="UP000315010">
    <property type="component" value="Unassembled WGS sequence"/>
</dbReference>
<accession>A0A5C5YLR4</accession>